<keyword evidence="4" id="KW-0472">Membrane</keyword>
<dbReference type="CDD" id="cd22459">
    <property type="entry name" value="KH-I_PEPPER_rpt1_like"/>
    <property type="match status" value="1"/>
</dbReference>
<accession>A0A2G9IAB1</accession>
<evidence type="ECO:0000256" key="2">
    <source>
        <dbReference type="PROSITE-ProRule" id="PRU00117"/>
    </source>
</evidence>
<feature type="region of interest" description="Disordered" evidence="3">
    <location>
        <begin position="315"/>
        <end position="338"/>
    </location>
</feature>
<evidence type="ECO:0000313" key="6">
    <source>
        <dbReference type="EMBL" id="PIN26600.1"/>
    </source>
</evidence>
<sequence>MAELDQNYEQQAHEQEYQPEHEHEYQPEHHQEYQPEHHQEYQPEHEHEHEHEHEQEQEQEHEHEHEHVQEQEHLPEHELEHAHEHEEQNVPEDGMPENSNLEEKQDHKDEPVAGGGEKWPGWPGESVFRMLVPAQKVGSIIGRKGEYIKKTCEETRARIKILDGPPGTRERAVMVSAKEEPDAPLPPAVDGLLRVHKRVVDGLENDSSQPPSGLGGKVSTRLLVPAAQAGSLIGKQGATVKSIQEESSCIVRVLGSEDLPVFALQDDRVVEIVGDPANAHKAIELIASHLRKFLVDRSIIPIIEMQMQTPNPQMDHMPPSQHWGPPPQSFPQHGHAGPGYGASPHFMPPSRQFDSYYPPADMPPPPEKQPHQGISAYGREAMPVHSSSSQAAPSVITQVVLVFLNFIFLSFMNYKTGSMNFMAEAAGPPQTQHAPPADQVYNSYGAPHGSVYSSTPSNPGQTGGYGSVYGSNYGY</sequence>
<feature type="domain" description="K Homology" evidence="5">
    <location>
        <begin position="216"/>
        <end position="291"/>
    </location>
</feature>
<evidence type="ECO:0000256" key="4">
    <source>
        <dbReference type="SAM" id="Phobius"/>
    </source>
</evidence>
<dbReference type="InterPro" id="IPR004087">
    <property type="entry name" value="KH_dom"/>
</dbReference>
<gene>
    <name evidence="6" type="ORF">CDL12_00630</name>
</gene>
<dbReference type="GO" id="GO:0003723">
    <property type="term" value="F:RNA binding"/>
    <property type="evidence" value="ECO:0007669"/>
    <property type="project" value="UniProtKB-UniRule"/>
</dbReference>
<feature type="domain" description="K Homology" evidence="5">
    <location>
        <begin position="124"/>
        <end position="204"/>
    </location>
</feature>
<dbReference type="Pfam" id="PF00013">
    <property type="entry name" value="KH_1"/>
    <property type="match status" value="2"/>
</dbReference>
<protein>
    <recommendedName>
        <fullName evidence="5">K Homology domain-containing protein</fullName>
    </recommendedName>
</protein>
<comment type="caution">
    <text evidence="6">The sequence shown here is derived from an EMBL/GenBank/DDBJ whole genome shotgun (WGS) entry which is preliminary data.</text>
</comment>
<feature type="transmembrane region" description="Helical" evidence="4">
    <location>
        <begin position="395"/>
        <end position="414"/>
    </location>
</feature>
<dbReference type="Proteomes" id="UP000231279">
    <property type="component" value="Unassembled WGS sequence"/>
</dbReference>
<dbReference type="SMART" id="SM00322">
    <property type="entry name" value="KH"/>
    <property type="match status" value="2"/>
</dbReference>
<proteinExistence type="predicted"/>
<feature type="compositionally biased region" description="Basic and acidic residues" evidence="3">
    <location>
        <begin position="11"/>
        <end position="88"/>
    </location>
</feature>
<evidence type="ECO:0000259" key="5">
    <source>
        <dbReference type="SMART" id="SM00322"/>
    </source>
</evidence>
<dbReference type="InterPro" id="IPR004088">
    <property type="entry name" value="KH_dom_type_1"/>
</dbReference>
<dbReference type="InterPro" id="IPR036612">
    <property type="entry name" value="KH_dom_type_1_sf"/>
</dbReference>
<keyword evidence="1" id="KW-0677">Repeat</keyword>
<dbReference type="PROSITE" id="PS50084">
    <property type="entry name" value="KH_TYPE_1"/>
    <property type="match status" value="2"/>
</dbReference>
<name>A0A2G9IAB1_9LAMI</name>
<keyword evidence="4" id="KW-1133">Transmembrane helix</keyword>
<organism evidence="6 7">
    <name type="scientific">Handroanthus impetiginosus</name>
    <dbReference type="NCBI Taxonomy" id="429701"/>
    <lineage>
        <taxon>Eukaryota</taxon>
        <taxon>Viridiplantae</taxon>
        <taxon>Streptophyta</taxon>
        <taxon>Embryophyta</taxon>
        <taxon>Tracheophyta</taxon>
        <taxon>Spermatophyta</taxon>
        <taxon>Magnoliopsida</taxon>
        <taxon>eudicotyledons</taxon>
        <taxon>Gunneridae</taxon>
        <taxon>Pentapetalae</taxon>
        <taxon>asterids</taxon>
        <taxon>lamiids</taxon>
        <taxon>Lamiales</taxon>
        <taxon>Bignoniaceae</taxon>
        <taxon>Crescentiina</taxon>
        <taxon>Tabebuia alliance</taxon>
        <taxon>Handroanthus</taxon>
    </lineage>
</organism>
<evidence type="ECO:0000313" key="7">
    <source>
        <dbReference type="Proteomes" id="UP000231279"/>
    </source>
</evidence>
<evidence type="ECO:0000256" key="3">
    <source>
        <dbReference type="SAM" id="MobiDB-lite"/>
    </source>
</evidence>
<dbReference type="CDD" id="cd22460">
    <property type="entry name" value="KH-I_PEPPER_rpt2_like"/>
    <property type="match status" value="1"/>
</dbReference>
<feature type="region of interest" description="Disordered" evidence="3">
    <location>
        <begin position="1"/>
        <end position="121"/>
    </location>
</feature>
<keyword evidence="7" id="KW-1185">Reference proteome</keyword>
<reference evidence="7" key="1">
    <citation type="journal article" date="2018" name="Gigascience">
        <title>Genome assembly of the Pink Ipe (Handroanthus impetiginosus, Bignoniaceae), a highly valued, ecologically keystone Neotropical timber forest tree.</title>
        <authorList>
            <person name="Silva-Junior O.B."/>
            <person name="Grattapaglia D."/>
            <person name="Novaes E."/>
            <person name="Collevatti R.G."/>
        </authorList>
    </citation>
    <scope>NUCLEOTIDE SEQUENCE [LARGE SCALE GENOMIC DNA]</scope>
    <source>
        <strain evidence="7">cv. UFG-1</strain>
    </source>
</reference>
<dbReference type="Gene3D" id="3.30.310.210">
    <property type="match status" value="1"/>
</dbReference>
<keyword evidence="4" id="KW-0812">Transmembrane</keyword>
<dbReference type="EMBL" id="NKXS01000071">
    <property type="protein sequence ID" value="PIN26600.1"/>
    <property type="molecule type" value="Genomic_DNA"/>
</dbReference>
<dbReference type="OrthoDB" id="442947at2759"/>
<keyword evidence="2" id="KW-0694">RNA-binding</keyword>
<dbReference type="SUPFAM" id="SSF54791">
    <property type="entry name" value="Eukaryotic type KH-domain (KH-domain type I)"/>
    <property type="match status" value="2"/>
</dbReference>
<evidence type="ECO:0000256" key="1">
    <source>
        <dbReference type="ARBA" id="ARBA00022737"/>
    </source>
</evidence>
<dbReference type="AlphaFoldDB" id="A0A2G9IAB1"/>
<dbReference type="STRING" id="429701.A0A2G9IAB1"/>
<feature type="compositionally biased region" description="Basic and acidic residues" evidence="3">
    <location>
        <begin position="101"/>
        <end position="111"/>
    </location>
</feature>
<dbReference type="PANTHER" id="PTHR10288">
    <property type="entry name" value="KH DOMAIN CONTAINING RNA BINDING PROTEIN"/>
    <property type="match status" value="1"/>
</dbReference>